<name>A0A392VCK1_9FABA</name>
<evidence type="ECO:0000313" key="1">
    <source>
        <dbReference type="EMBL" id="MCI84625.1"/>
    </source>
</evidence>
<accession>A0A392VCK1</accession>
<sequence length="72" mass="7900">FRRLQCDVVFMQSASYEVRNSISKSRTKGIAVPSHGVYSVDGEGISVYGAGYSSVWDTEESEESGRKSRGDC</sequence>
<reference evidence="1 2" key="1">
    <citation type="journal article" date="2018" name="Front. Plant Sci.">
        <title>Red Clover (Trifolium pratense) and Zigzag Clover (T. medium) - A Picture of Genomic Similarities and Differences.</title>
        <authorList>
            <person name="Dluhosova J."/>
            <person name="Istvanek J."/>
            <person name="Nedelnik J."/>
            <person name="Repkova J."/>
        </authorList>
    </citation>
    <scope>NUCLEOTIDE SEQUENCE [LARGE SCALE GENOMIC DNA]</scope>
    <source>
        <strain evidence="2">cv. 10/8</strain>
        <tissue evidence="1">Leaf</tissue>
    </source>
</reference>
<dbReference type="Proteomes" id="UP000265520">
    <property type="component" value="Unassembled WGS sequence"/>
</dbReference>
<feature type="non-terminal residue" evidence="1">
    <location>
        <position position="1"/>
    </location>
</feature>
<evidence type="ECO:0000313" key="2">
    <source>
        <dbReference type="Proteomes" id="UP000265520"/>
    </source>
</evidence>
<proteinExistence type="predicted"/>
<keyword evidence="2" id="KW-1185">Reference proteome</keyword>
<organism evidence="1 2">
    <name type="scientific">Trifolium medium</name>
    <dbReference type="NCBI Taxonomy" id="97028"/>
    <lineage>
        <taxon>Eukaryota</taxon>
        <taxon>Viridiplantae</taxon>
        <taxon>Streptophyta</taxon>
        <taxon>Embryophyta</taxon>
        <taxon>Tracheophyta</taxon>
        <taxon>Spermatophyta</taxon>
        <taxon>Magnoliopsida</taxon>
        <taxon>eudicotyledons</taxon>
        <taxon>Gunneridae</taxon>
        <taxon>Pentapetalae</taxon>
        <taxon>rosids</taxon>
        <taxon>fabids</taxon>
        <taxon>Fabales</taxon>
        <taxon>Fabaceae</taxon>
        <taxon>Papilionoideae</taxon>
        <taxon>50 kb inversion clade</taxon>
        <taxon>NPAAA clade</taxon>
        <taxon>Hologalegina</taxon>
        <taxon>IRL clade</taxon>
        <taxon>Trifolieae</taxon>
        <taxon>Trifolium</taxon>
    </lineage>
</organism>
<comment type="caution">
    <text evidence="1">The sequence shown here is derived from an EMBL/GenBank/DDBJ whole genome shotgun (WGS) entry which is preliminary data.</text>
</comment>
<protein>
    <submittedName>
        <fullName evidence="1">Uncharacterized protein</fullName>
    </submittedName>
</protein>
<dbReference type="EMBL" id="LXQA011095401">
    <property type="protein sequence ID" value="MCI84625.1"/>
    <property type="molecule type" value="Genomic_DNA"/>
</dbReference>
<dbReference type="AlphaFoldDB" id="A0A392VCK1"/>
<feature type="non-terminal residue" evidence="1">
    <location>
        <position position="72"/>
    </location>
</feature>